<evidence type="ECO:0000313" key="8">
    <source>
        <dbReference type="EMBL" id="RIJ43670.1"/>
    </source>
</evidence>
<name>A0A0D5CKL1_9MICO</name>
<dbReference type="Gene3D" id="1.10.600.10">
    <property type="entry name" value="Farnesyl Diphosphate Synthase"/>
    <property type="match status" value="1"/>
</dbReference>
<dbReference type="SFLD" id="SFLDS00005">
    <property type="entry name" value="Isoprenoid_Synthase_Type_I"/>
    <property type="match status" value="1"/>
</dbReference>
<evidence type="ECO:0000313" key="7">
    <source>
        <dbReference type="EMBL" id="AJW80158.1"/>
    </source>
</evidence>
<keyword evidence="5" id="KW-0460">Magnesium</keyword>
<reference evidence="7 9" key="1">
    <citation type="journal article" date="2015" name="Genome Announc.">
        <title>Complete Genome Sequence of Clavibacter michiganensis subsp. insidiosus R1-1 Using PacBio Single-Molecule Real-Time Technology.</title>
        <authorList>
            <person name="Lu Y."/>
            <person name="Samac D.A."/>
            <person name="Glazebrook J."/>
            <person name="Ishimaru C.A."/>
        </authorList>
    </citation>
    <scope>NUCLEOTIDE SEQUENCE [LARGE SCALE GENOMIC DNA]</scope>
    <source>
        <strain evidence="7 9">R1-1</strain>
    </source>
</reference>
<evidence type="ECO:0000256" key="3">
    <source>
        <dbReference type="ARBA" id="ARBA00022679"/>
    </source>
</evidence>
<dbReference type="EMBL" id="QWEA01000152">
    <property type="protein sequence ID" value="RIJ43670.1"/>
    <property type="molecule type" value="Genomic_DNA"/>
</dbReference>
<dbReference type="PANTHER" id="PTHR12001">
    <property type="entry name" value="GERANYLGERANYL PYROPHOSPHATE SYNTHASE"/>
    <property type="match status" value="1"/>
</dbReference>
<dbReference type="Proteomes" id="UP000032604">
    <property type="component" value="Chromosome"/>
</dbReference>
<evidence type="ECO:0000256" key="5">
    <source>
        <dbReference type="ARBA" id="ARBA00022842"/>
    </source>
</evidence>
<evidence type="ECO:0000256" key="4">
    <source>
        <dbReference type="ARBA" id="ARBA00022723"/>
    </source>
</evidence>
<dbReference type="Proteomes" id="UP000266634">
    <property type="component" value="Unassembled WGS sequence"/>
</dbReference>
<dbReference type="SFLD" id="SFLDG01017">
    <property type="entry name" value="Polyprenyl_Transferase_Like"/>
    <property type="match status" value="1"/>
</dbReference>
<evidence type="ECO:0000256" key="2">
    <source>
        <dbReference type="ARBA" id="ARBA00006706"/>
    </source>
</evidence>
<dbReference type="OrthoDB" id="4497239at2"/>
<evidence type="ECO:0000313" key="9">
    <source>
        <dbReference type="Proteomes" id="UP000032604"/>
    </source>
</evidence>
<dbReference type="InterPro" id="IPR008949">
    <property type="entry name" value="Isoprenoid_synthase_dom_sf"/>
</dbReference>
<organism evidence="7 9">
    <name type="scientific">Clavibacter michiganensis subsp. insidiosus</name>
    <dbReference type="NCBI Taxonomy" id="33014"/>
    <lineage>
        <taxon>Bacteria</taxon>
        <taxon>Bacillati</taxon>
        <taxon>Actinomycetota</taxon>
        <taxon>Actinomycetes</taxon>
        <taxon>Micrococcales</taxon>
        <taxon>Microbacteriaceae</taxon>
        <taxon>Clavibacter</taxon>
    </lineage>
</organism>
<dbReference type="GO" id="GO:0004659">
    <property type="term" value="F:prenyltransferase activity"/>
    <property type="evidence" value="ECO:0007669"/>
    <property type="project" value="InterPro"/>
</dbReference>
<dbReference type="CDD" id="cd00685">
    <property type="entry name" value="Trans_IPPS_HT"/>
    <property type="match status" value="1"/>
</dbReference>
<dbReference type="SUPFAM" id="SSF48576">
    <property type="entry name" value="Terpenoid synthases"/>
    <property type="match status" value="1"/>
</dbReference>
<sequence>MSPSIPLARRGSSVASHASLTERLFSSSGDRRMARSIDDGLALVEEQLLREVRFADDVADVTTRYLLDAGGKRVRPMLALLIAQLGEGNTQQVVDAAVAIEITHLASLYHDDVMDEADMRRGVPSAQAVWGNSIAILAGDLLFARASKIVADLGPRAIRLQAATFERLVLGQLHETIGPRDEQDPIEHYLDVLADKTGSLIACAAQMGVIYSGADPELESAVLAFGERTGVAFQLVDDVLDLADQPEETGKLAGTDLRAGVATLPLLYLRRLAETDAAAASLLARIQRDVEHEETPESEADLTAAIAELRDHEVTARTIAEAHRWAAEAVDALAPLPEGPVKKALTRFADTIVERTR</sequence>
<reference evidence="8 10" key="2">
    <citation type="submission" date="2018-08" db="EMBL/GenBank/DDBJ databases">
        <title>Genome Sequence of Clavibacter michiganensis Subspecies type strains, and the Atypical Peach-Colored Strains Isolated from Tomato.</title>
        <authorList>
            <person name="Osdaghi E."/>
            <person name="Portier P."/>
            <person name="Briand M."/>
            <person name="Jacques M.-A."/>
        </authorList>
    </citation>
    <scope>NUCLEOTIDE SEQUENCE [LARGE SCALE GENOMIC DNA]</scope>
    <source>
        <strain evidence="8 10">CFBP 6488</strain>
    </source>
</reference>
<dbReference type="InterPro" id="IPR000092">
    <property type="entry name" value="Polyprenyl_synt"/>
</dbReference>
<protein>
    <submittedName>
        <fullName evidence="7">Geranylgeranyl pyrophosphate synthase</fullName>
    </submittedName>
    <submittedName>
        <fullName evidence="8">Polyprenyl synthetase family protein</fullName>
    </submittedName>
</protein>
<dbReference type="PATRIC" id="fig|33014.5.peg.2982"/>
<evidence type="ECO:0000313" key="10">
    <source>
        <dbReference type="Proteomes" id="UP000266634"/>
    </source>
</evidence>
<dbReference type="PANTHER" id="PTHR12001:SF69">
    <property type="entry name" value="ALL TRANS-POLYPRENYL-DIPHOSPHATE SYNTHASE PDSS1"/>
    <property type="match status" value="1"/>
</dbReference>
<dbReference type="GO" id="GO:0008299">
    <property type="term" value="P:isoprenoid biosynthetic process"/>
    <property type="evidence" value="ECO:0007669"/>
    <property type="project" value="InterPro"/>
</dbReference>
<dbReference type="RefSeq" id="WP_045529890.1">
    <property type="nucleotide sequence ID" value="NZ_CP011043.1"/>
</dbReference>
<comment type="similarity">
    <text evidence="2 6">Belongs to the FPP/GGPP synthase family.</text>
</comment>
<gene>
    <name evidence="8" type="ORF">DZF93_05715</name>
    <name evidence="7" type="ORF">VO01_14450</name>
</gene>
<proteinExistence type="inferred from homology"/>
<dbReference type="EMBL" id="CP011043">
    <property type="protein sequence ID" value="AJW80158.1"/>
    <property type="molecule type" value="Genomic_DNA"/>
</dbReference>
<comment type="cofactor">
    <cofactor evidence="1">
        <name>Mg(2+)</name>
        <dbReference type="ChEBI" id="CHEBI:18420"/>
    </cofactor>
</comment>
<evidence type="ECO:0000256" key="1">
    <source>
        <dbReference type="ARBA" id="ARBA00001946"/>
    </source>
</evidence>
<evidence type="ECO:0000256" key="6">
    <source>
        <dbReference type="RuleBase" id="RU004466"/>
    </source>
</evidence>
<dbReference type="Pfam" id="PF00348">
    <property type="entry name" value="polyprenyl_synt"/>
    <property type="match status" value="1"/>
</dbReference>
<dbReference type="AlphaFoldDB" id="A0A0D5CKL1"/>
<keyword evidence="3 6" id="KW-0808">Transferase</keyword>
<dbReference type="KEGG" id="cmh:VO01_14450"/>
<dbReference type="HOGENOM" id="CLU_014015_2_3_11"/>
<accession>A0A0D5CKL1</accession>
<dbReference type="GO" id="GO:0046872">
    <property type="term" value="F:metal ion binding"/>
    <property type="evidence" value="ECO:0007669"/>
    <property type="project" value="UniProtKB-KW"/>
</dbReference>
<keyword evidence="4" id="KW-0479">Metal-binding</keyword>